<dbReference type="Proteomes" id="UP001363151">
    <property type="component" value="Unassembled WGS sequence"/>
</dbReference>
<feature type="domain" description="Protein kinase" evidence="9">
    <location>
        <begin position="225"/>
        <end position="498"/>
    </location>
</feature>
<dbReference type="InterPro" id="IPR008271">
    <property type="entry name" value="Ser/Thr_kinase_AS"/>
</dbReference>
<comment type="caution">
    <text evidence="11">The sequence shown here is derived from an EMBL/GenBank/DDBJ whole genome shotgun (WGS) entry which is preliminary data.</text>
</comment>
<dbReference type="PROSITE" id="PS00107">
    <property type="entry name" value="PROTEIN_KINASE_ATP"/>
    <property type="match status" value="1"/>
</dbReference>
<sequence>MSFPSIAAALTEDDGNGSDFSDADHHDEGLPMEVSLRLQAKDSLAAPESPRSKTTEAAEAKLAVAKAKLDAARLERSRSQLVDESASAARDGARRPGGPAADGADGAAADGDAAADEASSAADSAAAASSDDAALPTTATVATPADGRRAPRRLRFAIDGDELLGDERTDMLLEQVRLVDTPSARPKKRKSLAAKALKKAKNGIRHSANAAKEAVTKKAVVARHFKPKLVLGAGAFGTVLLVKKRTGFTRGKLYAMKVMAKADTSAKMAKVERDVLVRLCHVRSPFLVSICYAFQSRTKVYMVMQFIDGSCLEAQQTALLDCDDPKAAIQFVAAELTLGLVHLHLAGIIHHDIKPANCLVRHDGHLFICDFGLATLTEGKRDCGFKPAKLQDKACVAVKKGFQGTVPYSAPEVLQKTAHVSSAVDYWALGVLLYELYHGRTPFDAVKARDMFANILFKQPAYDESRVDAAARTFLGRLLSKDVKARHGVDSVQSDPYFHAVSWPRLKKRLVPPPFQPPCDCVDEADFCDRFESDALMRRWYDDAPPSPRSDQRNYELMAFEFTHASHKSLSLSDGLDDPNRGESDETTLDAIDTFGRLTSPSQKDVARKELASPPAPDKDLRRSRSSSSAYGGARWFGCLCGLPGDAGASASRRAAPRRRPSRRSGPPRRARPSAAAVRGVRALGSLRERCYLVAAEAPPRSAESAP</sequence>
<feature type="region of interest" description="Disordered" evidence="8">
    <location>
        <begin position="71"/>
        <end position="146"/>
    </location>
</feature>
<feature type="compositionally biased region" description="Low complexity" evidence="8">
    <location>
        <begin position="83"/>
        <end position="145"/>
    </location>
</feature>
<dbReference type="InterPro" id="IPR000961">
    <property type="entry name" value="AGC-kinase_C"/>
</dbReference>
<dbReference type="Gene3D" id="1.10.510.10">
    <property type="entry name" value="Transferase(Phosphotransferase) domain 1"/>
    <property type="match status" value="1"/>
</dbReference>
<dbReference type="PROSITE" id="PS51285">
    <property type="entry name" value="AGC_KINASE_CTER"/>
    <property type="match status" value="1"/>
</dbReference>
<evidence type="ECO:0000259" key="10">
    <source>
        <dbReference type="PROSITE" id="PS51285"/>
    </source>
</evidence>
<keyword evidence="5 11" id="KW-0418">Kinase</keyword>
<keyword evidence="12" id="KW-1185">Reference proteome</keyword>
<feature type="compositionally biased region" description="Basic residues" evidence="8">
    <location>
        <begin position="655"/>
        <end position="672"/>
    </location>
</feature>
<evidence type="ECO:0000256" key="8">
    <source>
        <dbReference type="SAM" id="MobiDB-lite"/>
    </source>
</evidence>
<keyword evidence="6 7" id="KW-0067">ATP-binding</keyword>
<accession>A0ABR1GE76</accession>
<dbReference type="PROSITE" id="PS50011">
    <property type="entry name" value="PROTEIN_KINASE_DOM"/>
    <property type="match status" value="1"/>
</dbReference>
<feature type="compositionally biased region" description="Basic and acidic residues" evidence="8">
    <location>
        <begin position="50"/>
        <end position="59"/>
    </location>
</feature>
<dbReference type="Pfam" id="PF00069">
    <property type="entry name" value="Pkinase"/>
    <property type="match status" value="1"/>
</dbReference>
<evidence type="ECO:0000313" key="11">
    <source>
        <dbReference type="EMBL" id="KAK7254188.1"/>
    </source>
</evidence>
<reference evidence="11 12" key="1">
    <citation type="submission" date="2024-03" db="EMBL/GenBank/DDBJ databases">
        <title>Aureococcus anophagefferens CCMP1851 and Kratosvirus quantuckense: Draft genome of a second virus-susceptible host strain in the model system.</title>
        <authorList>
            <person name="Chase E."/>
            <person name="Truchon A.R."/>
            <person name="Schepens W."/>
            <person name="Wilhelm S.W."/>
        </authorList>
    </citation>
    <scope>NUCLEOTIDE SEQUENCE [LARGE SCALE GENOMIC DNA]</scope>
    <source>
        <strain evidence="11 12">CCMP1851</strain>
    </source>
</reference>
<evidence type="ECO:0000313" key="12">
    <source>
        <dbReference type="Proteomes" id="UP001363151"/>
    </source>
</evidence>
<dbReference type="PROSITE" id="PS00108">
    <property type="entry name" value="PROTEIN_KINASE_ST"/>
    <property type="match status" value="1"/>
</dbReference>
<keyword evidence="1" id="KW-0723">Serine/threonine-protein kinase</keyword>
<evidence type="ECO:0000256" key="5">
    <source>
        <dbReference type="ARBA" id="ARBA00022777"/>
    </source>
</evidence>
<dbReference type="InterPro" id="IPR000719">
    <property type="entry name" value="Prot_kinase_dom"/>
</dbReference>
<feature type="domain" description="AGC-kinase C-terminal" evidence="10">
    <location>
        <begin position="499"/>
        <end position="572"/>
    </location>
</feature>
<feature type="compositionally biased region" description="Basic and acidic residues" evidence="8">
    <location>
        <begin position="605"/>
        <end position="623"/>
    </location>
</feature>
<keyword evidence="2" id="KW-0597">Phosphoprotein</keyword>
<evidence type="ECO:0000259" key="9">
    <source>
        <dbReference type="PROSITE" id="PS50011"/>
    </source>
</evidence>
<dbReference type="GO" id="GO:0016301">
    <property type="term" value="F:kinase activity"/>
    <property type="evidence" value="ECO:0007669"/>
    <property type="project" value="UniProtKB-KW"/>
</dbReference>
<proteinExistence type="predicted"/>
<evidence type="ECO:0000256" key="2">
    <source>
        <dbReference type="ARBA" id="ARBA00022553"/>
    </source>
</evidence>
<evidence type="ECO:0000256" key="3">
    <source>
        <dbReference type="ARBA" id="ARBA00022679"/>
    </source>
</evidence>
<evidence type="ECO:0000256" key="4">
    <source>
        <dbReference type="ARBA" id="ARBA00022741"/>
    </source>
</evidence>
<feature type="region of interest" description="Disordered" evidence="8">
    <location>
        <begin position="592"/>
        <end position="630"/>
    </location>
</feature>
<feature type="binding site" evidence="7">
    <location>
        <position position="257"/>
    </location>
    <ligand>
        <name>ATP</name>
        <dbReference type="ChEBI" id="CHEBI:30616"/>
    </ligand>
</feature>
<dbReference type="SMART" id="SM00220">
    <property type="entry name" value="S_TKc"/>
    <property type="match status" value="1"/>
</dbReference>
<organism evidence="11 12">
    <name type="scientific">Aureococcus anophagefferens</name>
    <name type="common">Harmful bloom alga</name>
    <dbReference type="NCBI Taxonomy" id="44056"/>
    <lineage>
        <taxon>Eukaryota</taxon>
        <taxon>Sar</taxon>
        <taxon>Stramenopiles</taxon>
        <taxon>Ochrophyta</taxon>
        <taxon>Pelagophyceae</taxon>
        <taxon>Pelagomonadales</taxon>
        <taxon>Pelagomonadaceae</taxon>
        <taxon>Aureococcus</taxon>
    </lineage>
</organism>
<protein>
    <submittedName>
        <fullName evidence="11">RAC serine/threonine-protein kinase</fullName>
    </submittedName>
</protein>
<name>A0ABR1GE76_AURAN</name>
<dbReference type="SUPFAM" id="SSF56112">
    <property type="entry name" value="Protein kinase-like (PK-like)"/>
    <property type="match status" value="1"/>
</dbReference>
<evidence type="ECO:0000256" key="7">
    <source>
        <dbReference type="PROSITE-ProRule" id="PRU10141"/>
    </source>
</evidence>
<feature type="region of interest" description="Disordered" evidence="8">
    <location>
        <begin position="1"/>
        <end position="59"/>
    </location>
</feature>
<keyword evidence="3" id="KW-0808">Transferase</keyword>
<dbReference type="InterPro" id="IPR017441">
    <property type="entry name" value="Protein_kinase_ATP_BS"/>
</dbReference>
<dbReference type="Gene3D" id="3.30.200.20">
    <property type="entry name" value="Phosphorylase Kinase, domain 1"/>
    <property type="match status" value="1"/>
</dbReference>
<evidence type="ECO:0000256" key="6">
    <source>
        <dbReference type="ARBA" id="ARBA00022840"/>
    </source>
</evidence>
<gene>
    <name evidence="11" type="ORF">SO694_00008586</name>
</gene>
<dbReference type="PANTHER" id="PTHR24351">
    <property type="entry name" value="RIBOSOMAL PROTEIN S6 KINASE"/>
    <property type="match status" value="1"/>
</dbReference>
<dbReference type="InterPro" id="IPR011009">
    <property type="entry name" value="Kinase-like_dom_sf"/>
</dbReference>
<feature type="region of interest" description="Disordered" evidence="8">
    <location>
        <begin position="648"/>
        <end position="680"/>
    </location>
</feature>
<keyword evidence="4 7" id="KW-0547">Nucleotide-binding</keyword>
<dbReference type="EMBL" id="JBBJCI010000032">
    <property type="protein sequence ID" value="KAK7254188.1"/>
    <property type="molecule type" value="Genomic_DNA"/>
</dbReference>
<evidence type="ECO:0000256" key="1">
    <source>
        <dbReference type="ARBA" id="ARBA00022527"/>
    </source>
</evidence>